<feature type="signal peptide" evidence="5">
    <location>
        <begin position="1"/>
        <end position="28"/>
    </location>
</feature>
<keyword evidence="2" id="KW-0645">Protease</keyword>
<dbReference type="Gene3D" id="2.30.30.40">
    <property type="entry name" value="SH3 Domains"/>
    <property type="match status" value="3"/>
</dbReference>
<sequence length="540" mass="59518">MMKMKRKNGIRRLSMLVLLLALSFSLYSCKKAGNPSEKEEDKASVLSAGEIAGGETEKASESTLKLRLEDKIKTEQEEALEQYQNLGLIQCDSYINFRSDTNENDIRNIIGLLRNGAGVEVLESDVEGKAGWAKVRSGGLEGYIVKNYLLEGEEAKEKAREYMAPRVTILADKLRIRSTPEIVDGNTLSSCAKGERYIVLSRSGKDFLKISADTLEGVEEAYISSKSENVRLEYGLDEARSLNLRQKVLNMYDNLGVSKAQDYINIRSSPEDKGIENIIGKFPSFAGGNILGEENGWLKIESGGITGYVKAELVARGKEAESLAVEHATVMAIVNTDALNVRSSADLNSSAWTKITKDQRYSVINQLDGWVQLELDSGDDDEGEQGAFVSTRDNNVSVSYALYEALSYRPAQDRANQAAKRRSDLVNFACQFVGNPYVWGGTSLTHGCDCSGFTQTIMGKYGVSLPRVSREQAKTGVKVSSENIKPGDLIFYANRRGVVNHVGIYIGNGQVVNAASRRSGIRIYRWNYRTPVAIRNVLGE</sequence>
<organism evidence="7 8">
    <name type="scientific">Oribacterium parvum</name>
    <dbReference type="NCBI Taxonomy" id="1501329"/>
    <lineage>
        <taxon>Bacteria</taxon>
        <taxon>Bacillati</taxon>
        <taxon>Bacillota</taxon>
        <taxon>Clostridia</taxon>
        <taxon>Lachnospirales</taxon>
        <taxon>Lachnospiraceae</taxon>
        <taxon>Oribacterium</taxon>
    </lineage>
</organism>
<dbReference type="InterPro" id="IPR038765">
    <property type="entry name" value="Papain-like_cys_pep_sf"/>
</dbReference>
<evidence type="ECO:0000313" key="7">
    <source>
        <dbReference type="EMBL" id="MBF1283457.1"/>
    </source>
</evidence>
<dbReference type="InterPro" id="IPR000064">
    <property type="entry name" value="NLP_P60_dom"/>
</dbReference>
<dbReference type="RefSeq" id="WP_418888193.1">
    <property type="nucleotide sequence ID" value="NZ_CAUTDC010000005.1"/>
</dbReference>
<gene>
    <name evidence="7" type="ORF">HXM93_02850</name>
</gene>
<feature type="domain" description="NlpC/P60" evidence="6">
    <location>
        <begin position="419"/>
        <end position="540"/>
    </location>
</feature>
<dbReference type="GO" id="GO:0008234">
    <property type="term" value="F:cysteine-type peptidase activity"/>
    <property type="evidence" value="ECO:0007669"/>
    <property type="project" value="UniProtKB-KW"/>
</dbReference>
<evidence type="ECO:0000256" key="3">
    <source>
        <dbReference type="ARBA" id="ARBA00022801"/>
    </source>
</evidence>
<dbReference type="PANTHER" id="PTHR47053">
    <property type="entry name" value="MUREIN DD-ENDOPEPTIDASE MEPH-RELATED"/>
    <property type="match status" value="1"/>
</dbReference>
<proteinExistence type="inferred from homology"/>
<reference evidence="7" key="1">
    <citation type="submission" date="2020-04" db="EMBL/GenBank/DDBJ databases">
        <title>Deep metagenomics examines the oral microbiome during advanced dental caries in children, revealing novel taxa and co-occurrences with host molecules.</title>
        <authorList>
            <person name="Baker J.L."/>
            <person name="Morton J.T."/>
            <person name="Dinis M."/>
            <person name="Alvarez R."/>
            <person name="Tran N.C."/>
            <person name="Knight R."/>
            <person name="Edlund A."/>
        </authorList>
    </citation>
    <scope>NUCLEOTIDE SEQUENCE</scope>
    <source>
        <strain evidence="7">JCVI_24_bin.2</strain>
    </source>
</reference>
<name>A0A930GZV8_9FIRM</name>
<dbReference type="InterPro" id="IPR051202">
    <property type="entry name" value="Peptidase_C40"/>
</dbReference>
<dbReference type="PROSITE" id="PS51935">
    <property type="entry name" value="NLPC_P60"/>
    <property type="match status" value="1"/>
</dbReference>
<keyword evidence="3" id="KW-0378">Hydrolase</keyword>
<dbReference type="Proteomes" id="UP000709351">
    <property type="component" value="Unassembled WGS sequence"/>
</dbReference>
<evidence type="ECO:0000256" key="5">
    <source>
        <dbReference type="SAM" id="SignalP"/>
    </source>
</evidence>
<dbReference type="InterPro" id="IPR003646">
    <property type="entry name" value="SH3-like_bac-type"/>
</dbReference>
<dbReference type="EMBL" id="JABZRD010000134">
    <property type="protein sequence ID" value="MBF1283457.1"/>
    <property type="molecule type" value="Genomic_DNA"/>
</dbReference>
<evidence type="ECO:0000256" key="1">
    <source>
        <dbReference type="ARBA" id="ARBA00007074"/>
    </source>
</evidence>
<evidence type="ECO:0000256" key="2">
    <source>
        <dbReference type="ARBA" id="ARBA00022670"/>
    </source>
</evidence>
<dbReference type="GO" id="GO:0006508">
    <property type="term" value="P:proteolysis"/>
    <property type="evidence" value="ECO:0007669"/>
    <property type="project" value="UniProtKB-KW"/>
</dbReference>
<protein>
    <submittedName>
        <fullName evidence="7">C40 family peptidase</fullName>
    </submittedName>
</protein>
<dbReference type="SUPFAM" id="SSF54001">
    <property type="entry name" value="Cysteine proteinases"/>
    <property type="match status" value="1"/>
</dbReference>
<dbReference type="PANTHER" id="PTHR47053:SF1">
    <property type="entry name" value="MUREIN DD-ENDOPEPTIDASE MEPH-RELATED"/>
    <property type="match status" value="1"/>
</dbReference>
<keyword evidence="5" id="KW-0732">Signal</keyword>
<dbReference type="Pfam" id="PF00877">
    <property type="entry name" value="NLPC_P60"/>
    <property type="match status" value="1"/>
</dbReference>
<evidence type="ECO:0000313" key="8">
    <source>
        <dbReference type="Proteomes" id="UP000709351"/>
    </source>
</evidence>
<dbReference type="PROSITE" id="PS51257">
    <property type="entry name" value="PROKAR_LIPOPROTEIN"/>
    <property type="match status" value="1"/>
</dbReference>
<comment type="similarity">
    <text evidence="1">Belongs to the peptidase C40 family.</text>
</comment>
<evidence type="ECO:0000259" key="6">
    <source>
        <dbReference type="PROSITE" id="PS51935"/>
    </source>
</evidence>
<comment type="caution">
    <text evidence="7">The sequence shown here is derived from an EMBL/GenBank/DDBJ whole genome shotgun (WGS) entry which is preliminary data.</text>
</comment>
<keyword evidence="4" id="KW-0788">Thiol protease</keyword>
<dbReference type="AlphaFoldDB" id="A0A930GZV8"/>
<evidence type="ECO:0000256" key="4">
    <source>
        <dbReference type="ARBA" id="ARBA00022807"/>
    </source>
</evidence>
<feature type="chain" id="PRO_5039688178" evidence="5">
    <location>
        <begin position="29"/>
        <end position="540"/>
    </location>
</feature>
<accession>A0A930GZV8</accession>
<dbReference type="SMART" id="SM00287">
    <property type="entry name" value="SH3b"/>
    <property type="match status" value="3"/>
</dbReference>
<dbReference type="Gene3D" id="3.90.1720.10">
    <property type="entry name" value="endopeptidase domain like (from Nostoc punctiforme)"/>
    <property type="match status" value="1"/>
</dbReference>